<dbReference type="PANTHER" id="PTHR33777">
    <property type="entry name" value="UPF0045 PROTEIN ECM15"/>
    <property type="match status" value="1"/>
</dbReference>
<evidence type="ECO:0000313" key="4">
    <source>
        <dbReference type="Proteomes" id="UP000241848"/>
    </source>
</evidence>
<accession>A0A2T2WM66</accession>
<dbReference type="InterPro" id="IPR051614">
    <property type="entry name" value="UPF0045_domain"/>
</dbReference>
<dbReference type="Proteomes" id="UP000241848">
    <property type="component" value="Unassembled WGS sequence"/>
</dbReference>
<name>A0A2T2WM66_9FIRM</name>
<comment type="similarity">
    <text evidence="1">Belongs to the UPF0045 family.</text>
</comment>
<evidence type="ECO:0000313" key="3">
    <source>
        <dbReference type="EMBL" id="PSR23331.1"/>
    </source>
</evidence>
<evidence type="ECO:0000256" key="1">
    <source>
        <dbReference type="ARBA" id="ARBA00010272"/>
    </source>
</evidence>
<dbReference type="Pfam" id="PF01910">
    <property type="entry name" value="Thiamine_BP"/>
    <property type="match status" value="1"/>
</dbReference>
<comment type="caution">
    <text evidence="3">The sequence shown here is derived from an EMBL/GenBank/DDBJ whole genome shotgun (WGS) entry which is preliminary data.</text>
</comment>
<proteinExistence type="inferred from homology"/>
<dbReference type="InterPro" id="IPR029756">
    <property type="entry name" value="MTH1187/YkoF-like"/>
</dbReference>
<evidence type="ECO:0000259" key="2">
    <source>
        <dbReference type="Pfam" id="PF01910"/>
    </source>
</evidence>
<dbReference type="PANTHER" id="PTHR33777:SF1">
    <property type="entry name" value="UPF0045 PROTEIN ECM15"/>
    <property type="match status" value="1"/>
</dbReference>
<dbReference type="SUPFAM" id="SSF89957">
    <property type="entry name" value="MTH1187/YkoF-like"/>
    <property type="match status" value="1"/>
</dbReference>
<dbReference type="AlphaFoldDB" id="A0A2T2WM66"/>
<protein>
    <recommendedName>
        <fullName evidence="2">Thiamine-binding protein domain-containing protein</fullName>
    </recommendedName>
</protein>
<dbReference type="Gene3D" id="3.30.70.930">
    <property type="match status" value="1"/>
</dbReference>
<feature type="domain" description="Thiamine-binding protein" evidence="2">
    <location>
        <begin position="4"/>
        <end position="95"/>
    </location>
</feature>
<organism evidence="3 4">
    <name type="scientific">Sulfobacillus acidophilus</name>
    <dbReference type="NCBI Taxonomy" id="53633"/>
    <lineage>
        <taxon>Bacteria</taxon>
        <taxon>Bacillati</taxon>
        <taxon>Bacillota</taxon>
        <taxon>Clostridia</taxon>
        <taxon>Eubacteriales</taxon>
        <taxon>Clostridiales Family XVII. Incertae Sedis</taxon>
        <taxon>Sulfobacillus</taxon>
    </lineage>
</organism>
<dbReference type="NCBIfam" id="TIGR00106">
    <property type="entry name" value="MTH1187 family thiamine-binding protein"/>
    <property type="match status" value="1"/>
</dbReference>
<dbReference type="EMBL" id="PXYV01000006">
    <property type="protein sequence ID" value="PSR23331.1"/>
    <property type="molecule type" value="Genomic_DNA"/>
</dbReference>
<gene>
    <name evidence="3" type="ORF">C7B45_03160</name>
</gene>
<sequence length="104" mass="11393">MAIVEVRVLPIGTSEASISSYIQDCFEIAEGATGIQTILTPTSTLLEGELDDIWPVVEAMHRSPFYSGVDRVVTTLTIDDRLDKKLDMEAMVNSVLNGDVLLNH</sequence>
<reference evidence="3 4" key="1">
    <citation type="journal article" date="2014" name="BMC Genomics">
        <title>Comparison of environmental and isolate Sulfobacillus genomes reveals diverse carbon, sulfur, nitrogen, and hydrogen metabolisms.</title>
        <authorList>
            <person name="Justice N.B."/>
            <person name="Norman A."/>
            <person name="Brown C.T."/>
            <person name="Singh A."/>
            <person name="Thomas B.C."/>
            <person name="Banfield J.F."/>
        </authorList>
    </citation>
    <scope>NUCLEOTIDE SEQUENCE [LARGE SCALE GENOMIC DNA]</scope>
    <source>
        <strain evidence="3">AMDSBA3</strain>
    </source>
</reference>
<dbReference type="GO" id="GO:0005829">
    <property type="term" value="C:cytosol"/>
    <property type="evidence" value="ECO:0007669"/>
    <property type="project" value="TreeGrafter"/>
</dbReference>
<dbReference type="InterPro" id="IPR002767">
    <property type="entry name" value="Thiamine_BP"/>
</dbReference>